<dbReference type="AlphaFoldDB" id="A0A1G6J651"/>
<reference evidence="2" key="1">
    <citation type="submission" date="2016-10" db="EMBL/GenBank/DDBJ databases">
        <authorList>
            <person name="Varghese N."/>
        </authorList>
    </citation>
    <scope>NUCLEOTIDE SEQUENCE [LARGE SCALE GENOMIC DNA]</scope>
    <source>
        <strain evidence="2">KPR-7A</strain>
    </source>
</reference>
<name>A0A1G6J651_9BACI</name>
<dbReference type="EMBL" id="FMZR01000001">
    <property type="protein sequence ID" value="SDC14073.1"/>
    <property type="molecule type" value="Genomic_DNA"/>
</dbReference>
<proteinExistence type="predicted"/>
<protein>
    <submittedName>
        <fullName evidence="1">Uncharacterized protein</fullName>
    </submittedName>
</protein>
<sequence>MELIGSLSRDIRSLCVVMYLSVEEKLEHKFKNVSVFEDW</sequence>
<evidence type="ECO:0000313" key="1">
    <source>
        <dbReference type="EMBL" id="SDC14073.1"/>
    </source>
</evidence>
<dbReference type="Proteomes" id="UP000183507">
    <property type="component" value="Unassembled WGS sequence"/>
</dbReference>
<organism evidence="1 2">
    <name type="scientific">Bacillus wiedmannii</name>
    <dbReference type="NCBI Taxonomy" id="1890302"/>
    <lineage>
        <taxon>Bacteria</taxon>
        <taxon>Bacillati</taxon>
        <taxon>Bacillota</taxon>
        <taxon>Bacilli</taxon>
        <taxon>Bacillales</taxon>
        <taxon>Bacillaceae</taxon>
        <taxon>Bacillus</taxon>
        <taxon>Bacillus cereus group</taxon>
    </lineage>
</organism>
<gene>
    <name evidence="1" type="ORF">SAMN04487767_101313</name>
</gene>
<evidence type="ECO:0000313" key="2">
    <source>
        <dbReference type="Proteomes" id="UP000183507"/>
    </source>
</evidence>
<accession>A0A1G6J651</accession>